<dbReference type="Gene3D" id="3.80.10.10">
    <property type="entry name" value="Ribonuclease Inhibitor"/>
    <property type="match status" value="1"/>
</dbReference>
<name>A0A6A6W6P0_9PEZI</name>
<dbReference type="InterPro" id="IPR001810">
    <property type="entry name" value="F-box_dom"/>
</dbReference>
<dbReference type="CDD" id="cd09917">
    <property type="entry name" value="F-box_SF"/>
    <property type="match status" value="1"/>
</dbReference>
<dbReference type="Pfam" id="PF12937">
    <property type="entry name" value="F-box-like"/>
    <property type="match status" value="1"/>
</dbReference>
<accession>A0A6A6W6P0</accession>
<reference evidence="2" key="1">
    <citation type="journal article" date="2020" name="Stud. Mycol.">
        <title>101 Dothideomycetes genomes: a test case for predicting lifestyles and emergence of pathogens.</title>
        <authorList>
            <person name="Haridas S."/>
            <person name="Albert R."/>
            <person name="Binder M."/>
            <person name="Bloem J."/>
            <person name="Labutti K."/>
            <person name="Salamov A."/>
            <person name="Andreopoulos B."/>
            <person name="Baker S."/>
            <person name="Barry K."/>
            <person name="Bills G."/>
            <person name="Bluhm B."/>
            <person name="Cannon C."/>
            <person name="Castanera R."/>
            <person name="Culley D."/>
            <person name="Daum C."/>
            <person name="Ezra D."/>
            <person name="Gonzalez J."/>
            <person name="Henrissat B."/>
            <person name="Kuo A."/>
            <person name="Liang C."/>
            <person name="Lipzen A."/>
            <person name="Lutzoni F."/>
            <person name="Magnuson J."/>
            <person name="Mondo S."/>
            <person name="Nolan M."/>
            <person name="Ohm R."/>
            <person name="Pangilinan J."/>
            <person name="Park H.-J."/>
            <person name="Ramirez L."/>
            <person name="Alfaro M."/>
            <person name="Sun H."/>
            <person name="Tritt A."/>
            <person name="Yoshinaga Y."/>
            <person name="Zwiers L.-H."/>
            <person name="Turgeon B."/>
            <person name="Goodwin S."/>
            <person name="Spatafora J."/>
            <person name="Crous P."/>
            <person name="Grigoriev I."/>
        </authorList>
    </citation>
    <scope>NUCLEOTIDE SEQUENCE</scope>
    <source>
        <strain evidence="2">CBS 121739</strain>
    </source>
</reference>
<proteinExistence type="predicted"/>
<dbReference type="Proteomes" id="UP000799437">
    <property type="component" value="Unassembled WGS sequence"/>
</dbReference>
<dbReference type="InterPro" id="IPR032675">
    <property type="entry name" value="LRR_dom_sf"/>
</dbReference>
<evidence type="ECO:0000313" key="3">
    <source>
        <dbReference type="Proteomes" id="UP000799437"/>
    </source>
</evidence>
<dbReference type="OrthoDB" id="2125396at2759"/>
<protein>
    <recommendedName>
        <fullName evidence="1">F-box domain-containing protein</fullName>
    </recommendedName>
</protein>
<keyword evidence="3" id="KW-1185">Reference proteome</keyword>
<organism evidence="2 3">
    <name type="scientific">Pseudovirgaria hyperparasitica</name>
    <dbReference type="NCBI Taxonomy" id="470096"/>
    <lineage>
        <taxon>Eukaryota</taxon>
        <taxon>Fungi</taxon>
        <taxon>Dikarya</taxon>
        <taxon>Ascomycota</taxon>
        <taxon>Pezizomycotina</taxon>
        <taxon>Dothideomycetes</taxon>
        <taxon>Dothideomycetes incertae sedis</taxon>
        <taxon>Acrospermales</taxon>
        <taxon>Acrospermaceae</taxon>
        <taxon>Pseudovirgaria</taxon>
    </lineage>
</organism>
<feature type="domain" description="F-box" evidence="1">
    <location>
        <begin position="20"/>
        <end position="68"/>
    </location>
</feature>
<dbReference type="EMBL" id="ML996573">
    <property type="protein sequence ID" value="KAF2757576.1"/>
    <property type="molecule type" value="Genomic_DNA"/>
</dbReference>
<dbReference type="GeneID" id="54490531"/>
<evidence type="ECO:0000313" key="2">
    <source>
        <dbReference type="EMBL" id="KAF2757576.1"/>
    </source>
</evidence>
<dbReference type="RefSeq" id="XP_033600027.1">
    <property type="nucleotide sequence ID" value="XM_033749477.1"/>
</dbReference>
<sequence length="372" mass="40645">MDNPQNFTPPSSPTGSKPAAHLPNEILLQILSYIPTDPALQPTLAALCLTNTQWHTVTIARLYAHPHIRGANFDLFTRTIVPSINLHIKRSDLASLVHTLDLSHIVHHSTKKTTARLLGRTKASLQVFVAPQTGFALNSYPALAHCARLRVLDLRLVCESVDFRDLGRALAGLRALEVLFFPRTGVRDGAYDGADIRWPALRELHLAGGLSGVFMAGLQGRCGGNLGMNPAGLPTTLTRLSVTNSPVLECASLVRFLAGVGGQLRVFTTCSLPRFRRGDLDDLLVFCPRLEKVSVAAEFWTGRAVAREEFRGLPAHSLSELRVTKSEDSVHEDEITPVDIEVGIEYGFLGGLRRVVVNVAVGWVTNFRYHAG</sequence>
<gene>
    <name evidence="2" type="ORF">EJ05DRAFT_538747</name>
</gene>
<dbReference type="AlphaFoldDB" id="A0A6A6W6P0"/>
<evidence type="ECO:0000259" key="1">
    <source>
        <dbReference type="Pfam" id="PF12937"/>
    </source>
</evidence>